<dbReference type="GO" id="GO:0031080">
    <property type="term" value="C:nuclear pore outer ring"/>
    <property type="evidence" value="ECO:0007669"/>
    <property type="project" value="TreeGrafter"/>
</dbReference>
<comment type="caution">
    <text evidence="5">The sequence shown here is derived from an EMBL/GenBank/DDBJ whole genome shotgun (WGS) entry which is preliminary data.</text>
</comment>
<sequence length="297" mass="33466">MTHCLCSLIPLAFIPSPMVPCSGNTMMSVEIETTRLQTTPIFVLRNAMHYGYQSKETGLIQYYQVLDDVFSDMYPQCFNEDLLLLGHIPYLLDVGEGAEKNQRRICAVVTCNFEHTSYLLISIFDLQMLHPSILIPRPPHVSANSCTLVQVSTVKKFVFRLQDIYPSMDYVVPLFLSRNMLSPEFEMCHQDMFCHVMMDCYGKRLATASSNDKIKICGESNTASQHLSTLTAHQGPVWPVAGAHPKFGSSRIDQAHTIKKSGVRIITTDQDGVVSFVSSSHSSERLRSRVFAREIVY</sequence>
<evidence type="ECO:0000256" key="3">
    <source>
        <dbReference type="ARBA" id="ARBA00022737"/>
    </source>
</evidence>
<feature type="chain" id="PRO_5043019694" evidence="4">
    <location>
        <begin position="24"/>
        <end position="297"/>
    </location>
</feature>
<proteinExistence type="predicted"/>
<keyword evidence="6" id="KW-1185">Reference proteome</keyword>
<dbReference type="AlphaFoldDB" id="A0AAN9I250"/>
<dbReference type="PANTHER" id="PTHR11024:SF20">
    <property type="entry name" value="PROTEIN TRANSPORT PROTEIN SEC13 HOMOLOG B"/>
    <property type="match status" value="1"/>
</dbReference>
<accession>A0AAN9I250</accession>
<evidence type="ECO:0000313" key="5">
    <source>
        <dbReference type="EMBL" id="KAK7262299.1"/>
    </source>
</evidence>
<dbReference type="GO" id="GO:0006606">
    <property type="term" value="P:protein import into nucleus"/>
    <property type="evidence" value="ECO:0007669"/>
    <property type="project" value="TreeGrafter"/>
</dbReference>
<evidence type="ECO:0000256" key="4">
    <source>
        <dbReference type="SAM" id="SignalP"/>
    </source>
</evidence>
<keyword evidence="4" id="KW-0732">Signal</keyword>
<keyword evidence="3" id="KW-0677">Repeat</keyword>
<dbReference type="GO" id="GO:0005198">
    <property type="term" value="F:structural molecule activity"/>
    <property type="evidence" value="ECO:0007669"/>
    <property type="project" value="InterPro"/>
</dbReference>
<dbReference type="Proteomes" id="UP001359559">
    <property type="component" value="Unassembled WGS sequence"/>
</dbReference>
<evidence type="ECO:0000313" key="6">
    <source>
        <dbReference type="Proteomes" id="UP001359559"/>
    </source>
</evidence>
<keyword evidence="2" id="KW-0853">WD repeat</keyword>
<dbReference type="InterPro" id="IPR015943">
    <property type="entry name" value="WD40/YVTN_repeat-like_dom_sf"/>
</dbReference>
<dbReference type="EMBL" id="JAYKXN010000008">
    <property type="protein sequence ID" value="KAK7262299.1"/>
    <property type="molecule type" value="Genomic_DNA"/>
</dbReference>
<dbReference type="GO" id="GO:0030127">
    <property type="term" value="C:COPII vesicle coat"/>
    <property type="evidence" value="ECO:0007669"/>
    <property type="project" value="TreeGrafter"/>
</dbReference>
<feature type="signal peptide" evidence="4">
    <location>
        <begin position="1"/>
        <end position="23"/>
    </location>
</feature>
<name>A0AAN9I250_CLITE</name>
<protein>
    <submittedName>
        <fullName evidence="5">Uncharacterized protein</fullName>
    </submittedName>
</protein>
<dbReference type="InterPro" id="IPR037363">
    <property type="entry name" value="Sec13/Seh1_fam"/>
</dbReference>
<dbReference type="Gene3D" id="2.130.10.10">
    <property type="entry name" value="YVTN repeat-like/Quinoprotein amine dehydrogenase"/>
    <property type="match status" value="1"/>
</dbReference>
<organism evidence="5 6">
    <name type="scientific">Clitoria ternatea</name>
    <name type="common">Butterfly pea</name>
    <dbReference type="NCBI Taxonomy" id="43366"/>
    <lineage>
        <taxon>Eukaryota</taxon>
        <taxon>Viridiplantae</taxon>
        <taxon>Streptophyta</taxon>
        <taxon>Embryophyta</taxon>
        <taxon>Tracheophyta</taxon>
        <taxon>Spermatophyta</taxon>
        <taxon>Magnoliopsida</taxon>
        <taxon>eudicotyledons</taxon>
        <taxon>Gunneridae</taxon>
        <taxon>Pentapetalae</taxon>
        <taxon>rosids</taxon>
        <taxon>fabids</taxon>
        <taxon>Fabales</taxon>
        <taxon>Fabaceae</taxon>
        <taxon>Papilionoideae</taxon>
        <taxon>50 kb inversion clade</taxon>
        <taxon>NPAAA clade</taxon>
        <taxon>indigoferoid/millettioid clade</taxon>
        <taxon>Phaseoleae</taxon>
        <taxon>Clitoria</taxon>
    </lineage>
</organism>
<dbReference type="PANTHER" id="PTHR11024">
    <property type="entry name" value="NUCLEAR PORE COMPLEX PROTEIN SEC13 / SEH1 FAMILY MEMBER"/>
    <property type="match status" value="1"/>
</dbReference>
<evidence type="ECO:0000256" key="2">
    <source>
        <dbReference type="ARBA" id="ARBA00022574"/>
    </source>
</evidence>
<reference evidence="5 6" key="1">
    <citation type="submission" date="2024-01" db="EMBL/GenBank/DDBJ databases">
        <title>The genomes of 5 underutilized Papilionoideae crops provide insights into root nodulation and disease resistance.</title>
        <authorList>
            <person name="Yuan L."/>
        </authorList>
    </citation>
    <scope>NUCLEOTIDE SEQUENCE [LARGE SCALE GENOMIC DNA]</scope>
    <source>
        <strain evidence="5">LY-2023</strain>
        <tissue evidence="5">Leaf</tissue>
    </source>
</reference>
<evidence type="ECO:0000256" key="1">
    <source>
        <dbReference type="ARBA" id="ARBA00022448"/>
    </source>
</evidence>
<keyword evidence="1" id="KW-0813">Transport</keyword>
<dbReference type="GO" id="GO:0090114">
    <property type="term" value="P:COPII-coated vesicle budding"/>
    <property type="evidence" value="ECO:0007669"/>
    <property type="project" value="TreeGrafter"/>
</dbReference>
<gene>
    <name evidence="5" type="ORF">RJT34_29865</name>
</gene>